<dbReference type="EMBL" id="MELK01000009">
    <property type="protein sequence ID" value="OFW59872.1"/>
    <property type="molecule type" value="Genomic_DNA"/>
</dbReference>
<evidence type="ECO:0000256" key="1">
    <source>
        <dbReference type="ARBA" id="ARBA00004683"/>
    </source>
</evidence>
<dbReference type="UniPathway" id="UPA00917"/>
<name>A0A1F2WSK0_9ACTN</name>
<sequence length="389" mass="45066">MPPMQNPASDLSGEWGKQWKTWQEMQAGIFKPWMDFWGQALKGSAGQAPGNLEEAASGGQQLYQRWFDYMQEMMSGFGLPREGLGPDAFQRLFESAGIIQKLYSLLGDLYQTYSTVVQEDGQYSFDAMTDKLGAWADEYRRLVSEVIAPLFPEQIRWVPELYSGEFPLMYTGLTMRLSAPWLDLARRLADRQIKGELMAPQPAIHIYEEWRQAWDDSFGRVLRAPMLGYYREAVEKLSHAVNSYAEFNIIQAEFYSSIEEAAMQALQTMQERLGQMQSEKGPEPLSFRDVYSLWWQSNERVYEELFQTEEFGRLLGQVVDRGMQFRADFQSYIEETTKELPFPNRSEMDHLYKAVYQMKHDIRAMSKELSELRGQPAEQGKPQRLKGVS</sequence>
<gene>
    <name evidence="4" type="ORF">A2Y75_10375</name>
</gene>
<accession>A0A1F2WSK0</accession>
<comment type="pathway">
    <text evidence="1">Biopolymer metabolism; poly-(R)-3-hydroxybutanoate biosynthesis.</text>
</comment>
<dbReference type="Pfam" id="PF09712">
    <property type="entry name" value="PHA_synth_III_E"/>
    <property type="match status" value="1"/>
</dbReference>
<evidence type="ECO:0000256" key="2">
    <source>
        <dbReference type="ARBA" id="ARBA00019066"/>
    </source>
</evidence>
<reference evidence="4 5" key="1">
    <citation type="journal article" date="2016" name="Nat. Commun.">
        <title>Thousands of microbial genomes shed light on interconnected biogeochemical processes in an aquifer system.</title>
        <authorList>
            <person name="Anantharaman K."/>
            <person name="Brown C.T."/>
            <person name="Hug L.A."/>
            <person name="Sharon I."/>
            <person name="Castelle C.J."/>
            <person name="Probst A.J."/>
            <person name="Thomas B.C."/>
            <person name="Singh A."/>
            <person name="Wilkins M.J."/>
            <person name="Karaoz U."/>
            <person name="Brodie E.L."/>
            <person name="Williams K.H."/>
            <person name="Hubbard S.S."/>
            <person name="Banfield J.F."/>
        </authorList>
    </citation>
    <scope>NUCLEOTIDE SEQUENCE [LARGE SCALE GENOMIC DNA]</scope>
</reference>
<organism evidence="4 5">
    <name type="scientific">Candidatus Solincola sediminis</name>
    <dbReference type="NCBI Taxonomy" id="1797199"/>
    <lineage>
        <taxon>Bacteria</taxon>
        <taxon>Bacillati</taxon>
        <taxon>Actinomycetota</taxon>
        <taxon>Candidatus Geothermincolia</taxon>
        <taxon>Candidatus Geothermincolales</taxon>
        <taxon>Candidatus Geothermincolaceae</taxon>
        <taxon>Candidatus Solincola</taxon>
    </lineage>
</organism>
<dbReference type="AlphaFoldDB" id="A0A1F2WSK0"/>
<dbReference type="InterPro" id="IPR010123">
    <property type="entry name" value="PHA_synth_III_E"/>
</dbReference>
<comment type="caution">
    <text evidence="4">The sequence shown here is derived from an EMBL/GenBank/DDBJ whole genome shotgun (WGS) entry which is preliminary data.</text>
</comment>
<dbReference type="GO" id="GO:0042619">
    <property type="term" value="P:poly-hydroxybutyrate biosynthetic process"/>
    <property type="evidence" value="ECO:0007669"/>
    <property type="project" value="UniProtKB-KW"/>
</dbReference>
<proteinExistence type="predicted"/>
<dbReference type="STRING" id="1797197.A2Y75_10375"/>
<protein>
    <recommendedName>
        <fullName evidence="2">Poly(3-hydroxyalkanoate) polymerase subunit PhaE</fullName>
    </recommendedName>
</protein>
<keyword evidence="3" id="KW-0583">PHB biosynthesis</keyword>
<evidence type="ECO:0000313" key="5">
    <source>
        <dbReference type="Proteomes" id="UP000177876"/>
    </source>
</evidence>
<evidence type="ECO:0000256" key="3">
    <source>
        <dbReference type="ARBA" id="ARBA00022752"/>
    </source>
</evidence>
<evidence type="ECO:0000313" key="4">
    <source>
        <dbReference type="EMBL" id="OFW59872.1"/>
    </source>
</evidence>
<dbReference type="Proteomes" id="UP000177876">
    <property type="component" value="Unassembled WGS sequence"/>
</dbReference>